<feature type="region of interest" description="Disordered" evidence="1">
    <location>
        <begin position="106"/>
        <end position="152"/>
    </location>
</feature>
<proteinExistence type="predicted"/>
<dbReference type="AlphaFoldDB" id="A0A4Z2HXF9"/>
<dbReference type="Proteomes" id="UP000314294">
    <property type="component" value="Unassembled WGS sequence"/>
</dbReference>
<protein>
    <submittedName>
        <fullName evidence="2">Uncharacterized protein</fullName>
    </submittedName>
</protein>
<evidence type="ECO:0000313" key="2">
    <source>
        <dbReference type="EMBL" id="TNN70377.1"/>
    </source>
</evidence>
<feature type="region of interest" description="Disordered" evidence="1">
    <location>
        <begin position="26"/>
        <end position="70"/>
    </location>
</feature>
<accession>A0A4Z2HXF9</accession>
<sequence length="152" mass="17211">MKDDSVCFRTVSFHILRIRLWKKEQSSGTVEDEDEHALEGVEGGEEVGHDDRVLIDKEEAKSPPPVVYGRRDAHHQCGKAVAAQIVVLFAGVLALKDLHQHEIELHTLQTHPGEGSQEEEMQKASKDGTGNLKTAGRERLERREEELEDYKY</sequence>
<keyword evidence="3" id="KW-1185">Reference proteome</keyword>
<dbReference type="EMBL" id="SRLO01000164">
    <property type="protein sequence ID" value="TNN70377.1"/>
    <property type="molecule type" value="Genomic_DNA"/>
</dbReference>
<name>A0A4Z2HXF9_9TELE</name>
<feature type="compositionally biased region" description="Basic and acidic residues" evidence="1">
    <location>
        <begin position="46"/>
        <end position="61"/>
    </location>
</feature>
<evidence type="ECO:0000313" key="3">
    <source>
        <dbReference type="Proteomes" id="UP000314294"/>
    </source>
</evidence>
<organism evidence="2 3">
    <name type="scientific">Liparis tanakae</name>
    <name type="common">Tanaka's snailfish</name>
    <dbReference type="NCBI Taxonomy" id="230148"/>
    <lineage>
        <taxon>Eukaryota</taxon>
        <taxon>Metazoa</taxon>
        <taxon>Chordata</taxon>
        <taxon>Craniata</taxon>
        <taxon>Vertebrata</taxon>
        <taxon>Euteleostomi</taxon>
        <taxon>Actinopterygii</taxon>
        <taxon>Neopterygii</taxon>
        <taxon>Teleostei</taxon>
        <taxon>Neoteleostei</taxon>
        <taxon>Acanthomorphata</taxon>
        <taxon>Eupercaria</taxon>
        <taxon>Perciformes</taxon>
        <taxon>Cottioidei</taxon>
        <taxon>Cottales</taxon>
        <taxon>Liparidae</taxon>
        <taxon>Liparis</taxon>
    </lineage>
</organism>
<feature type="compositionally biased region" description="Basic and acidic residues" evidence="1">
    <location>
        <begin position="135"/>
        <end position="152"/>
    </location>
</feature>
<gene>
    <name evidence="2" type="ORF">EYF80_019403</name>
</gene>
<reference evidence="2 3" key="1">
    <citation type="submission" date="2019-03" db="EMBL/GenBank/DDBJ databases">
        <title>First draft genome of Liparis tanakae, snailfish: a comprehensive survey of snailfish specific genes.</title>
        <authorList>
            <person name="Kim W."/>
            <person name="Song I."/>
            <person name="Jeong J.-H."/>
            <person name="Kim D."/>
            <person name="Kim S."/>
            <person name="Ryu S."/>
            <person name="Song J.Y."/>
            <person name="Lee S.K."/>
        </authorList>
    </citation>
    <scope>NUCLEOTIDE SEQUENCE [LARGE SCALE GENOMIC DNA]</scope>
    <source>
        <tissue evidence="2">Muscle</tissue>
    </source>
</reference>
<comment type="caution">
    <text evidence="2">The sequence shown here is derived from an EMBL/GenBank/DDBJ whole genome shotgun (WGS) entry which is preliminary data.</text>
</comment>
<evidence type="ECO:0000256" key="1">
    <source>
        <dbReference type="SAM" id="MobiDB-lite"/>
    </source>
</evidence>